<dbReference type="Gene3D" id="2.120.10.30">
    <property type="entry name" value="TolB, C-terminal domain"/>
    <property type="match status" value="1"/>
</dbReference>
<dbReference type="Proteomes" id="UP000507470">
    <property type="component" value="Unassembled WGS sequence"/>
</dbReference>
<dbReference type="OrthoDB" id="6121460at2759"/>
<sequence>MESHKGCRDLVELDDAIHNVKTSNAMCEIEETLVEVAENLQKVRQLQQENLTTFKESRQEIEKEIKKTRIKIDNHLDKLQEDLMKQLYAIDEKENSKMFQLLSSLEKKEKEIAECQRNIMDIKQHATNLQVFLSMKKIEEDVYTKNKFLQSLEEGKNFKQTSLSIKINTSIQNIMSDIISFGEVQIEAKSCDIVLIRKKAKQAQMLVPTIQSRSIENIKITTQKTINTQEMSTYGCCMMSNGRLAFTSYFKVIIFDMNGLKQFEVRMPCVAYDIVYISEDNALAVTSGASAKTCINIIDLERKQIKKTIPLDSENYGITLKDNRLVYSTYDKGIRMINLHDDSISDIVRDATPSDCYTATFRDKIHHTNREISTVTCYNLQGEIQWTFLNESVLKNPRGIDVDSDGNVYVVGFSSNNLVIMSSDGQRHREELTRDDGLNYPVSLHYSGPKNQLLIANFNNKAHLFNVI</sequence>
<keyword evidence="1" id="KW-0175">Coiled coil</keyword>
<accession>A0A6J8E9H0</accession>
<protein>
    <recommendedName>
        <fullName evidence="4">TRIM2_3</fullName>
    </recommendedName>
</protein>
<reference evidence="2 3" key="1">
    <citation type="submission" date="2020-06" db="EMBL/GenBank/DDBJ databases">
        <authorList>
            <person name="Li R."/>
            <person name="Bekaert M."/>
        </authorList>
    </citation>
    <scope>NUCLEOTIDE SEQUENCE [LARGE SCALE GENOMIC DNA]</scope>
    <source>
        <strain evidence="3">wild</strain>
    </source>
</reference>
<organism evidence="2 3">
    <name type="scientific">Mytilus coruscus</name>
    <name type="common">Sea mussel</name>
    <dbReference type="NCBI Taxonomy" id="42192"/>
    <lineage>
        <taxon>Eukaryota</taxon>
        <taxon>Metazoa</taxon>
        <taxon>Spiralia</taxon>
        <taxon>Lophotrochozoa</taxon>
        <taxon>Mollusca</taxon>
        <taxon>Bivalvia</taxon>
        <taxon>Autobranchia</taxon>
        <taxon>Pteriomorphia</taxon>
        <taxon>Mytilida</taxon>
        <taxon>Mytiloidea</taxon>
        <taxon>Mytilidae</taxon>
        <taxon>Mytilinae</taxon>
        <taxon>Mytilus</taxon>
    </lineage>
</organism>
<dbReference type="Pfam" id="PF06739">
    <property type="entry name" value="SBBP"/>
    <property type="match status" value="1"/>
</dbReference>
<dbReference type="InterPro" id="IPR010620">
    <property type="entry name" value="SBBP_repeat"/>
</dbReference>
<evidence type="ECO:0008006" key="4">
    <source>
        <dbReference type="Google" id="ProtNLM"/>
    </source>
</evidence>
<dbReference type="SUPFAM" id="SSF101898">
    <property type="entry name" value="NHL repeat"/>
    <property type="match status" value="1"/>
</dbReference>
<gene>
    <name evidence="2" type="ORF">MCOR_49417</name>
</gene>
<dbReference type="InterPro" id="IPR011042">
    <property type="entry name" value="6-blade_b-propeller_TolB-like"/>
</dbReference>
<keyword evidence="3" id="KW-1185">Reference proteome</keyword>
<dbReference type="AlphaFoldDB" id="A0A6J8E9H0"/>
<proteinExistence type="predicted"/>
<evidence type="ECO:0000313" key="3">
    <source>
        <dbReference type="Proteomes" id="UP000507470"/>
    </source>
</evidence>
<evidence type="ECO:0000313" key="2">
    <source>
        <dbReference type="EMBL" id="CAC5416838.1"/>
    </source>
</evidence>
<evidence type="ECO:0000256" key="1">
    <source>
        <dbReference type="SAM" id="Coils"/>
    </source>
</evidence>
<feature type="coiled-coil region" evidence="1">
    <location>
        <begin position="29"/>
        <end position="125"/>
    </location>
</feature>
<dbReference type="EMBL" id="CACVKT020008715">
    <property type="protein sequence ID" value="CAC5416838.1"/>
    <property type="molecule type" value="Genomic_DNA"/>
</dbReference>
<name>A0A6J8E9H0_MYTCO</name>